<evidence type="ECO:0000256" key="8">
    <source>
        <dbReference type="ARBA" id="ARBA00022842"/>
    </source>
</evidence>
<evidence type="ECO:0000256" key="2">
    <source>
        <dbReference type="ARBA" id="ARBA00022649"/>
    </source>
</evidence>
<dbReference type="EMBL" id="JAMXFA010000044">
    <property type="protein sequence ID" value="MCT7980767.1"/>
    <property type="molecule type" value="Genomic_DNA"/>
</dbReference>
<dbReference type="PANTHER" id="PTHR33571:SF12">
    <property type="entry name" value="BSL3053 PROTEIN"/>
    <property type="match status" value="1"/>
</dbReference>
<dbReference type="SUPFAM" id="SSF81301">
    <property type="entry name" value="Nucleotidyltransferase"/>
    <property type="match status" value="1"/>
</dbReference>
<keyword evidence="6" id="KW-0547">Nucleotide-binding</keyword>
<dbReference type="InterPro" id="IPR002934">
    <property type="entry name" value="Polymerase_NTP_transf_dom"/>
</dbReference>
<dbReference type="Proteomes" id="UP001525961">
    <property type="component" value="Unassembled WGS sequence"/>
</dbReference>
<evidence type="ECO:0000256" key="3">
    <source>
        <dbReference type="ARBA" id="ARBA00022679"/>
    </source>
</evidence>
<name>A0ABT2NDK2_9CYAN</name>
<evidence type="ECO:0000256" key="7">
    <source>
        <dbReference type="ARBA" id="ARBA00022840"/>
    </source>
</evidence>
<evidence type="ECO:0000259" key="10">
    <source>
        <dbReference type="Pfam" id="PF01909"/>
    </source>
</evidence>
<evidence type="ECO:0000256" key="6">
    <source>
        <dbReference type="ARBA" id="ARBA00022741"/>
    </source>
</evidence>
<evidence type="ECO:0000256" key="4">
    <source>
        <dbReference type="ARBA" id="ARBA00022695"/>
    </source>
</evidence>
<gene>
    <name evidence="11" type="ORF">NG792_23860</name>
</gene>
<dbReference type="InterPro" id="IPR052038">
    <property type="entry name" value="Type-VII_TA_antitoxin"/>
</dbReference>
<proteinExistence type="inferred from homology"/>
<keyword evidence="4" id="KW-0548">Nucleotidyltransferase</keyword>
<dbReference type="Pfam" id="PF01909">
    <property type="entry name" value="NTP_transf_2"/>
    <property type="match status" value="1"/>
</dbReference>
<keyword evidence="12" id="KW-1185">Reference proteome</keyword>
<keyword evidence="7" id="KW-0067">ATP-binding</keyword>
<sequence>MTEFALFGSVLRDDFRPDSDLDMLVTFDPEFRRGLAETIQMRQELETLFGREVDFIIKPAIVKSENWLRRQQILESAKVIYATSFRLPD</sequence>
<feature type="domain" description="Polymerase nucleotidyl transferase" evidence="10">
    <location>
        <begin position="3"/>
        <end position="79"/>
    </location>
</feature>
<organism evidence="11 12">
    <name type="scientific">Laspinema olomoucense D3b</name>
    <dbReference type="NCBI Taxonomy" id="2953688"/>
    <lineage>
        <taxon>Bacteria</taxon>
        <taxon>Bacillati</taxon>
        <taxon>Cyanobacteriota</taxon>
        <taxon>Cyanophyceae</taxon>
        <taxon>Oscillatoriophycideae</taxon>
        <taxon>Oscillatoriales</taxon>
        <taxon>Laspinemataceae</taxon>
        <taxon>Laspinema</taxon>
        <taxon>Laspinema olomoucense</taxon>
    </lineage>
</organism>
<keyword evidence="5" id="KW-0479">Metal-binding</keyword>
<keyword evidence="2" id="KW-1277">Toxin-antitoxin system</keyword>
<evidence type="ECO:0000256" key="1">
    <source>
        <dbReference type="ARBA" id="ARBA00001946"/>
    </source>
</evidence>
<dbReference type="Gene3D" id="3.30.460.10">
    <property type="entry name" value="Beta Polymerase, domain 2"/>
    <property type="match status" value="1"/>
</dbReference>
<protein>
    <submittedName>
        <fullName evidence="11">Nucleotidyltransferase domain-containing protein</fullName>
    </submittedName>
</protein>
<dbReference type="PANTHER" id="PTHR33571">
    <property type="entry name" value="SSL8005 PROTEIN"/>
    <property type="match status" value="1"/>
</dbReference>
<dbReference type="InterPro" id="IPR043519">
    <property type="entry name" value="NT_sf"/>
</dbReference>
<dbReference type="RefSeq" id="WP_261237091.1">
    <property type="nucleotide sequence ID" value="NZ_JAMXFA010000044.1"/>
</dbReference>
<comment type="similarity">
    <text evidence="9">Belongs to the MntA antitoxin family.</text>
</comment>
<keyword evidence="8" id="KW-0460">Magnesium</keyword>
<evidence type="ECO:0000256" key="9">
    <source>
        <dbReference type="ARBA" id="ARBA00038276"/>
    </source>
</evidence>
<comment type="cofactor">
    <cofactor evidence="1">
        <name>Mg(2+)</name>
        <dbReference type="ChEBI" id="CHEBI:18420"/>
    </cofactor>
</comment>
<comment type="caution">
    <text evidence="11">The sequence shown here is derived from an EMBL/GenBank/DDBJ whole genome shotgun (WGS) entry which is preliminary data.</text>
</comment>
<evidence type="ECO:0000256" key="5">
    <source>
        <dbReference type="ARBA" id="ARBA00022723"/>
    </source>
</evidence>
<dbReference type="CDD" id="cd05403">
    <property type="entry name" value="NT_KNTase_like"/>
    <property type="match status" value="1"/>
</dbReference>
<reference evidence="11 12" key="1">
    <citation type="journal article" date="2022" name="Front. Microbiol.">
        <title>High genomic differentiation and limited gene flow indicate recent cryptic speciation within the genus Laspinema (cyanobacteria).</title>
        <authorList>
            <person name="Stanojkovic A."/>
            <person name="Skoupy S."/>
            <person name="Skaloud P."/>
            <person name="Dvorak P."/>
        </authorList>
    </citation>
    <scope>NUCLEOTIDE SEQUENCE [LARGE SCALE GENOMIC DNA]</scope>
    <source>
        <strain evidence="11 12">D3b</strain>
    </source>
</reference>
<keyword evidence="3" id="KW-0808">Transferase</keyword>
<evidence type="ECO:0000313" key="11">
    <source>
        <dbReference type="EMBL" id="MCT7980767.1"/>
    </source>
</evidence>
<accession>A0ABT2NDK2</accession>
<evidence type="ECO:0000313" key="12">
    <source>
        <dbReference type="Proteomes" id="UP001525961"/>
    </source>
</evidence>